<reference evidence="2 3" key="1">
    <citation type="journal article" date="2005" name="Nature">
        <title>The genome of the social amoeba Dictyostelium discoideum.</title>
        <authorList>
            <consortium name="The Dictyostelium discoideum Sequencing Consortium"/>
            <person name="Eichinger L."/>
            <person name="Pachebat J.A."/>
            <person name="Glockner G."/>
            <person name="Rajandream M.A."/>
            <person name="Sucgang R."/>
            <person name="Berriman M."/>
            <person name="Song J."/>
            <person name="Olsen R."/>
            <person name="Szafranski K."/>
            <person name="Xu Q."/>
            <person name="Tunggal B."/>
            <person name="Kummerfeld S."/>
            <person name="Madera M."/>
            <person name="Konfortov B.A."/>
            <person name="Rivero F."/>
            <person name="Bankier A.T."/>
            <person name="Lehmann R."/>
            <person name="Hamlin N."/>
            <person name="Davies R."/>
            <person name="Gaudet P."/>
            <person name="Fey P."/>
            <person name="Pilcher K."/>
            <person name="Chen G."/>
            <person name="Saunders D."/>
            <person name="Sodergren E."/>
            <person name="Davis P."/>
            <person name="Kerhornou A."/>
            <person name="Nie X."/>
            <person name="Hall N."/>
            <person name="Anjard C."/>
            <person name="Hemphill L."/>
            <person name="Bason N."/>
            <person name="Farbrother P."/>
            <person name="Desany B."/>
            <person name="Just E."/>
            <person name="Morio T."/>
            <person name="Rost R."/>
            <person name="Churcher C."/>
            <person name="Cooper J."/>
            <person name="Haydock S."/>
            <person name="van Driessche N."/>
            <person name="Cronin A."/>
            <person name="Goodhead I."/>
            <person name="Muzny D."/>
            <person name="Mourier T."/>
            <person name="Pain A."/>
            <person name="Lu M."/>
            <person name="Harper D."/>
            <person name="Lindsay R."/>
            <person name="Hauser H."/>
            <person name="James K."/>
            <person name="Quiles M."/>
            <person name="Madan Babu M."/>
            <person name="Saito T."/>
            <person name="Buchrieser C."/>
            <person name="Wardroper A."/>
            <person name="Felder M."/>
            <person name="Thangavelu M."/>
            <person name="Johnson D."/>
            <person name="Knights A."/>
            <person name="Loulseged H."/>
            <person name="Mungall K."/>
            <person name="Oliver K."/>
            <person name="Price C."/>
            <person name="Quail M.A."/>
            <person name="Urushihara H."/>
            <person name="Hernandez J."/>
            <person name="Rabbinowitsch E."/>
            <person name="Steffen D."/>
            <person name="Sanders M."/>
            <person name="Ma J."/>
            <person name="Kohara Y."/>
            <person name="Sharp S."/>
            <person name="Simmonds M."/>
            <person name="Spiegler S."/>
            <person name="Tivey A."/>
            <person name="Sugano S."/>
            <person name="White B."/>
            <person name="Walker D."/>
            <person name="Woodward J."/>
            <person name="Winckler T."/>
            <person name="Tanaka Y."/>
            <person name="Shaulsky G."/>
            <person name="Schleicher M."/>
            <person name="Weinstock G."/>
            <person name="Rosenthal A."/>
            <person name="Cox E.C."/>
            <person name="Chisholm R.L."/>
            <person name="Gibbs R."/>
            <person name="Loomis W.F."/>
            <person name="Platzer M."/>
            <person name="Kay R.R."/>
            <person name="Williams J."/>
            <person name="Dear P.H."/>
            <person name="Noegel A.A."/>
            <person name="Barrell B."/>
            <person name="Kuspa A."/>
        </authorList>
    </citation>
    <scope>NUCLEOTIDE SEQUENCE [LARGE SCALE GENOMIC DNA]</scope>
    <source>
        <strain evidence="2 3">AX4</strain>
    </source>
</reference>
<feature type="region of interest" description="Disordered" evidence="1">
    <location>
        <begin position="40"/>
        <end position="60"/>
    </location>
</feature>
<proteinExistence type="predicted"/>
<dbReference type="EMBL" id="AAFI02000107">
    <property type="protein sequence ID" value="EAL63412.1"/>
    <property type="molecule type" value="Genomic_DNA"/>
</dbReference>
<dbReference type="PANTHER" id="PTHR36152">
    <property type="entry name" value="CYTOPLASMIC PROTEIN-RELATED"/>
    <property type="match status" value="1"/>
</dbReference>
<evidence type="ECO:0000313" key="2">
    <source>
        <dbReference type="EMBL" id="EAL63412.1"/>
    </source>
</evidence>
<dbReference type="Pfam" id="PF05638">
    <property type="entry name" value="T6SS_HCP"/>
    <property type="match status" value="1"/>
</dbReference>
<dbReference type="RefSeq" id="XP_636916.1">
    <property type="nucleotide sequence ID" value="XM_631824.1"/>
</dbReference>
<dbReference type="OMA" id="YYRILAS"/>
<dbReference type="InterPro" id="IPR008514">
    <property type="entry name" value="T6SS_Hcp"/>
</dbReference>
<sequence>MRDVIRVWIPIDTNVNAPNYQIPTFENQKDLFIAMLAPSENEEASPPVNPHSYNEPKDSKDKKIDELTLDWIDVMSFSHNVASNAKDVHLGELTLTKFVCDRSPSLNYMTLRREIIPHVIHRSIGKMKENVLPILEYEMHHCTLSNVSISGGTGGKPVETLSVSCKIIIVKNIRINVQSGELLCYQVYKWDMLKENGSKTIRSTNYATPTASNLLELAKNRIMVDLDSQDPSMVKLLKDLGIVPKYNLPQSDSSDNDHDEGANEFHRVMISKEPELFQLLDVSPHTITIDTIKKSISDKLNIPLDTIKCLYNHSNGILIDSPKILKISNSYLVQLTNGKFYGY</sequence>
<dbReference type="InParanoid" id="Q54JL5"/>
<dbReference type="AlphaFoldDB" id="Q54JL5"/>
<dbReference type="PANTHER" id="PTHR36152:SF1">
    <property type="entry name" value="UBIQUITIN-LIKE DOMAIN-CONTAINING PROTEIN"/>
    <property type="match status" value="1"/>
</dbReference>
<keyword evidence="3" id="KW-1185">Reference proteome</keyword>
<dbReference type="Gene3D" id="2.30.110.20">
    <property type="entry name" value="Hcp1-like"/>
    <property type="match status" value="1"/>
</dbReference>
<evidence type="ECO:0000256" key="1">
    <source>
        <dbReference type="SAM" id="MobiDB-lite"/>
    </source>
</evidence>
<dbReference type="VEuPathDB" id="AmoebaDB:DDB_G0287973"/>
<dbReference type="Proteomes" id="UP000002195">
    <property type="component" value="Unassembled WGS sequence"/>
</dbReference>
<accession>Q54JL5</accession>
<dbReference type="SUPFAM" id="SSF141452">
    <property type="entry name" value="Hcp1-like"/>
    <property type="match status" value="1"/>
</dbReference>
<organism evidence="2 3">
    <name type="scientific">Dictyostelium discoideum</name>
    <name type="common">Social amoeba</name>
    <dbReference type="NCBI Taxonomy" id="44689"/>
    <lineage>
        <taxon>Eukaryota</taxon>
        <taxon>Amoebozoa</taxon>
        <taxon>Evosea</taxon>
        <taxon>Eumycetozoa</taxon>
        <taxon>Dictyostelia</taxon>
        <taxon>Dictyosteliales</taxon>
        <taxon>Dictyosteliaceae</taxon>
        <taxon>Dictyostelium</taxon>
    </lineage>
</organism>
<dbReference type="InterPro" id="IPR036624">
    <property type="entry name" value="Hcp1-lik_sf"/>
</dbReference>
<dbReference type="PaxDb" id="44689-DDB0187714"/>
<dbReference type="dictyBase" id="DDB_G0287973"/>
<dbReference type="HOGENOM" id="CLU_809941_0_0_1"/>
<dbReference type="FunCoup" id="Q54JL5">
    <property type="interactions" value="82"/>
</dbReference>
<evidence type="ECO:0000313" key="3">
    <source>
        <dbReference type="Proteomes" id="UP000002195"/>
    </source>
</evidence>
<dbReference type="InterPro" id="IPR053165">
    <property type="entry name" value="HSI-I_assembly_Hcp1"/>
</dbReference>
<dbReference type="GeneID" id="8626391"/>
<name>Q54JL5_DICDI</name>
<comment type="caution">
    <text evidence="2">The sequence shown here is derived from an EMBL/GenBank/DDBJ whole genome shotgun (WGS) entry which is preliminary data.</text>
</comment>
<protein>
    <submittedName>
        <fullName evidence="2">Uncharacterized protein</fullName>
    </submittedName>
</protein>
<gene>
    <name evidence="2" type="ORF">DDB_G0287973</name>
</gene>
<dbReference type="KEGG" id="ddi:DDB_G0287973"/>